<name>A0A1Y3DRS9_PLAKN</name>
<evidence type="ECO:0000313" key="2">
    <source>
        <dbReference type="EMBL" id="OTN67503.1"/>
    </source>
</evidence>
<comment type="caution">
    <text evidence="2">The sequence shown here is derived from an EMBL/GenBank/DDBJ whole genome shotgun (WGS) entry which is preliminary data.</text>
</comment>
<dbReference type="VEuPathDB" id="PlasmoDB:PKNH_0734100"/>
<organism evidence="2 3">
    <name type="scientific">Plasmodium knowlesi</name>
    <dbReference type="NCBI Taxonomy" id="5850"/>
    <lineage>
        <taxon>Eukaryota</taxon>
        <taxon>Sar</taxon>
        <taxon>Alveolata</taxon>
        <taxon>Apicomplexa</taxon>
        <taxon>Aconoidasida</taxon>
        <taxon>Haemosporida</taxon>
        <taxon>Plasmodiidae</taxon>
        <taxon>Plasmodium</taxon>
        <taxon>Plasmodium (Plasmodium)</taxon>
    </lineage>
</organism>
<sequence>MENREGRKSKQLVHPRDRRKKKVMQVKRENSNKPWYLHLEKSEITFFFDLIEEDLTSRFKRKISSTTLGNADGSLDEEHDNAFKRVAVKWEQPEDDEVCTDVGDNVSVDAEMCTETEEKNQGRGEDNSEGFLNVEGENEGRAGLRDDQPFEGELHGDLRREMTAKNVQSRRVQKWSEEIELSNYVYRKGSFEDTMRCTQNKMPYNLLLYLNTFLGDLACNKDTMARWLEEFNKKRFNNRNNKGMRNNFKADLYRVVIHDGGIISFKLITSRNEIGKTTYYMNEELLHLEINNILEKYYPLKYIFYLNQKVRDFQKLVIPLELKSDKPITCGILLDFDYMGHSFEMIKKRPMKLVDLMVILDKICELLREKCTVIYVHYARRSIPQGEANSAGAANELILSHPRRAPKNTANAYRGHACRHERSYSYLFDDLQSTLELFEERNIKMVIRTSEFTEEVEMTSSAADTMLSSRSFRPSPPTCLPPTSHPSAIADASQKKKKKTIVKSIAQLFENPYVDNVLLLCNDIDVISYCYHVRHKVKYKNGEVSMKKEYAFRFMKPVLIFCFLNNLPVKNGKIYPHLKLDRFCYMSFIIRTYLLRCQANKLQRLATEIHFNVDLVQELIKKYNMENSTLKKTMNILLLDDLLYKMKGKTKKKAHAEIPLSELMRRSFSAVYYPMQYYLQDS</sequence>
<accession>A0A1Y3DRS9</accession>
<dbReference type="Proteomes" id="UP000195012">
    <property type="component" value="Unassembled WGS sequence"/>
</dbReference>
<gene>
    <name evidence="2" type="primary">GDV1</name>
    <name evidence="2" type="ORF">PKNOH_S06436200</name>
</gene>
<feature type="region of interest" description="Disordered" evidence="1">
    <location>
        <begin position="1"/>
        <end position="23"/>
    </location>
</feature>
<reference evidence="2 3" key="1">
    <citation type="submission" date="2017-05" db="EMBL/GenBank/DDBJ databases">
        <title>PacBio assembly of a Plasmodium knowlesi genome sequence with Hi-C correction and manual annotation of the SICAvar gene family.</title>
        <authorList>
            <person name="Lapp S.A."/>
            <person name="Geraldo J.A."/>
            <person name="Chien J.-T."/>
            <person name="Ay F."/>
            <person name="Pakala S.B."/>
            <person name="Batugedara G."/>
            <person name="Humphrey J.C."/>
            <person name="Debarry J.D."/>
            <person name="Le Roch K.G."/>
            <person name="Galinski M.R."/>
            <person name="Kissinger J.C."/>
        </authorList>
    </citation>
    <scope>NUCLEOTIDE SEQUENCE [LARGE SCALE GENOMIC DNA]</scope>
    <source>
        <strain evidence="3">Malayan Strain Pk1 (A+)</strain>
    </source>
</reference>
<dbReference type="VEuPathDB" id="PlasmoDB:PKA1H_070039600"/>
<dbReference type="OMA" id="CGILLDF"/>
<dbReference type="OrthoDB" id="391544at2759"/>
<dbReference type="EMBL" id="NETL01000020">
    <property type="protein sequence ID" value="OTN67503.1"/>
    <property type="molecule type" value="Genomic_DNA"/>
</dbReference>
<evidence type="ECO:0000256" key="1">
    <source>
        <dbReference type="SAM" id="MobiDB-lite"/>
    </source>
</evidence>
<feature type="compositionally biased region" description="Basic residues" evidence="1">
    <location>
        <begin position="9"/>
        <end position="23"/>
    </location>
</feature>
<evidence type="ECO:0000313" key="3">
    <source>
        <dbReference type="Proteomes" id="UP000195012"/>
    </source>
</evidence>
<protein>
    <submittedName>
        <fullName evidence="2">Putative Cytoadherence-linked protein</fullName>
    </submittedName>
</protein>
<proteinExistence type="predicted"/>
<dbReference type="eggNOG" id="ENOG502QY3Z">
    <property type="taxonomic scope" value="Eukaryota"/>
</dbReference>
<dbReference type="AlphaFoldDB" id="A0A1Y3DRS9"/>
<dbReference type="VEuPathDB" id="PlasmoDB:PKNOH_S06436200"/>